<sequence length="413" mass="45997">MRILVSVAKTTLITTVPSEPILSIAAAVALTESFQTYHNALNTLCAELERQNSVLAPGEAGELCCRLLLLLARDKATTDLHGTFVREKPEMDRCYIHAIGLHDFLSTLLGQTRYGFQAQEEEESAEDLRSLCEGLSINFTHFIQYEKTIEELTLDELEHAWFSGAAIQCCHNQPVIDVLIIYYSGPIDEPFNRSDLGVVGIQVKARTKQAYGAVGEGLTVPPILYPSANKSEARKVKHPTIVMLMDLSTEKTFQQNGRMKFLVKRAAEKTISWSGYIADEPENILINVRGCSALQYPVLDRFSEPFGKIFKTMKASQVPGVLGDLEERMMVAMYPIERLSKVQEAEQEKKKKEKAAENRKNKKAANAAKNTKDAKSTKSGRSKARAPKDDIQSEESFPDLTDMREALSSADSE</sequence>
<protein>
    <submittedName>
        <fullName evidence="2">Uncharacterized protein</fullName>
    </submittedName>
</protein>
<dbReference type="PANTHER" id="PTHR33266:SF1">
    <property type="entry name" value="F-BOX DOMAIN-CONTAINING PROTEIN"/>
    <property type="match status" value="1"/>
</dbReference>
<reference evidence="3" key="1">
    <citation type="journal article" date="2012" name="Science">
        <title>The Paleozoic origin of enzymatic lignin decomposition reconstructed from 31 fungal genomes.</title>
        <authorList>
            <person name="Floudas D."/>
            <person name="Binder M."/>
            <person name="Riley R."/>
            <person name="Barry K."/>
            <person name="Blanchette R.A."/>
            <person name="Henrissat B."/>
            <person name="Martinez A.T."/>
            <person name="Otillar R."/>
            <person name="Spatafora J.W."/>
            <person name="Yadav J.S."/>
            <person name="Aerts A."/>
            <person name="Benoit I."/>
            <person name="Boyd A."/>
            <person name="Carlson A."/>
            <person name="Copeland A."/>
            <person name="Coutinho P.M."/>
            <person name="de Vries R.P."/>
            <person name="Ferreira P."/>
            <person name="Findley K."/>
            <person name="Foster B."/>
            <person name="Gaskell J."/>
            <person name="Glotzer D."/>
            <person name="Gorecki P."/>
            <person name="Heitman J."/>
            <person name="Hesse C."/>
            <person name="Hori C."/>
            <person name="Igarashi K."/>
            <person name="Jurgens J.A."/>
            <person name="Kallen N."/>
            <person name="Kersten P."/>
            <person name="Kohler A."/>
            <person name="Kuees U."/>
            <person name="Kumar T.K.A."/>
            <person name="Kuo A."/>
            <person name="LaButti K."/>
            <person name="Larrondo L.F."/>
            <person name="Lindquist E."/>
            <person name="Ling A."/>
            <person name="Lombard V."/>
            <person name="Lucas S."/>
            <person name="Lundell T."/>
            <person name="Martin R."/>
            <person name="McLaughlin D.J."/>
            <person name="Morgenstern I."/>
            <person name="Morin E."/>
            <person name="Murat C."/>
            <person name="Nagy L.G."/>
            <person name="Nolan M."/>
            <person name="Ohm R.A."/>
            <person name="Patyshakuliyeva A."/>
            <person name="Rokas A."/>
            <person name="Ruiz-Duenas F.J."/>
            <person name="Sabat G."/>
            <person name="Salamov A."/>
            <person name="Samejima M."/>
            <person name="Schmutz J."/>
            <person name="Slot J.C."/>
            <person name="St John F."/>
            <person name="Stenlid J."/>
            <person name="Sun H."/>
            <person name="Sun S."/>
            <person name="Syed K."/>
            <person name="Tsang A."/>
            <person name="Wiebenga A."/>
            <person name="Young D."/>
            <person name="Pisabarro A."/>
            <person name="Eastwood D.C."/>
            <person name="Martin F."/>
            <person name="Cullen D."/>
            <person name="Grigoriev I.V."/>
            <person name="Hibbett D.S."/>
        </authorList>
    </citation>
    <scope>NUCLEOTIDE SEQUENCE [LARGE SCALE GENOMIC DNA]</scope>
    <source>
        <strain evidence="3">FP-91666</strain>
    </source>
</reference>
<dbReference type="KEGG" id="shs:STEHIDRAFT_164085"/>
<proteinExistence type="predicted"/>
<dbReference type="GeneID" id="18802526"/>
<evidence type="ECO:0000313" key="3">
    <source>
        <dbReference type="Proteomes" id="UP000053927"/>
    </source>
</evidence>
<keyword evidence="3" id="KW-1185">Reference proteome</keyword>
<dbReference type="EMBL" id="JH687439">
    <property type="protein sequence ID" value="EIM79028.1"/>
    <property type="molecule type" value="Genomic_DNA"/>
</dbReference>
<gene>
    <name evidence="2" type="ORF">STEHIDRAFT_164085</name>
</gene>
<feature type="region of interest" description="Disordered" evidence="1">
    <location>
        <begin position="345"/>
        <end position="413"/>
    </location>
</feature>
<accession>R7RWA3</accession>
<dbReference type="OrthoDB" id="107110at2759"/>
<evidence type="ECO:0000313" key="2">
    <source>
        <dbReference type="EMBL" id="EIM79028.1"/>
    </source>
</evidence>
<organism evidence="2 3">
    <name type="scientific">Stereum hirsutum (strain FP-91666)</name>
    <name type="common">White-rot fungus</name>
    <dbReference type="NCBI Taxonomy" id="721885"/>
    <lineage>
        <taxon>Eukaryota</taxon>
        <taxon>Fungi</taxon>
        <taxon>Dikarya</taxon>
        <taxon>Basidiomycota</taxon>
        <taxon>Agaricomycotina</taxon>
        <taxon>Agaricomycetes</taxon>
        <taxon>Russulales</taxon>
        <taxon>Stereaceae</taxon>
        <taxon>Stereum</taxon>
    </lineage>
</organism>
<feature type="compositionally biased region" description="Basic and acidic residues" evidence="1">
    <location>
        <begin position="345"/>
        <end position="359"/>
    </location>
</feature>
<dbReference type="Proteomes" id="UP000053927">
    <property type="component" value="Unassembled WGS sequence"/>
</dbReference>
<dbReference type="RefSeq" id="XP_007311875.1">
    <property type="nucleotide sequence ID" value="XM_007311813.1"/>
</dbReference>
<dbReference type="eggNOG" id="ENOG502SUTR">
    <property type="taxonomic scope" value="Eukaryota"/>
</dbReference>
<dbReference type="AlphaFoldDB" id="R7RWA3"/>
<name>R7RWA3_STEHR</name>
<evidence type="ECO:0000256" key="1">
    <source>
        <dbReference type="SAM" id="MobiDB-lite"/>
    </source>
</evidence>
<dbReference type="PANTHER" id="PTHR33266">
    <property type="entry name" value="CHROMOSOME 15, WHOLE GENOME SHOTGUN SEQUENCE"/>
    <property type="match status" value="1"/>
</dbReference>